<comment type="caution">
    <text evidence="3">The sequence shown here is derived from an EMBL/GenBank/DDBJ whole genome shotgun (WGS) entry which is preliminary data.</text>
</comment>
<organism evidence="3 4">
    <name type="scientific">Paracidobacterium acidisoli</name>
    <dbReference type="NCBI Taxonomy" id="2303751"/>
    <lineage>
        <taxon>Bacteria</taxon>
        <taxon>Pseudomonadati</taxon>
        <taxon>Acidobacteriota</taxon>
        <taxon>Terriglobia</taxon>
        <taxon>Terriglobales</taxon>
        <taxon>Acidobacteriaceae</taxon>
        <taxon>Paracidobacterium</taxon>
    </lineage>
</organism>
<feature type="region of interest" description="Disordered" evidence="1">
    <location>
        <begin position="193"/>
        <end position="235"/>
    </location>
</feature>
<evidence type="ECO:0000313" key="4">
    <source>
        <dbReference type="Proteomes" id="UP000264702"/>
    </source>
</evidence>
<feature type="compositionally biased region" description="Polar residues" evidence="1">
    <location>
        <begin position="201"/>
        <end position="225"/>
    </location>
</feature>
<dbReference type="Proteomes" id="UP000264702">
    <property type="component" value="Unassembled WGS sequence"/>
</dbReference>
<dbReference type="RefSeq" id="WP_117300867.1">
    <property type="nucleotide sequence ID" value="NZ_QVQT02000004.1"/>
</dbReference>
<keyword evidence="4" id="KW-1185">Reference proteome</keyword>
<proteinExistence type="predicted"/>
<name>A0A372INL0_9BACT</name>
<reference evidence="3 4" key="1">
    <citation type="submission" date="2018-08" db="EMBL/GenBank/DDBJ databases">
        <title>Acidipila sp. 4G-K13, an acidobacterium isolated from forest soil.</title>
        <authorList>
            <person name="Gao Z.-H."/>
            <person name="Qiu L.-H."/>
        </authorList>
    </citation>
    <scope>NUCLEOTIDE SEQUENCE [LARGE SCALE GENOMIC DNA]</scope>
    <source>
        <strain evidence="3 4">4G-K13</strain>
    </source>
</reference>
<evidence type="ECO:0000256" key="1">
    <source>
        <dbReference type="SAM" id="MobiDB-lite"/>
    </source>
</evidence>
<gene>
    <name evidence="3" type="ORF">D0Y96_13935</name>
</gene>
<dbReference type="Pfam" id="PF13490">
    <property type="entry name" value="zf-HC2"/>
    <property type="match status" value="1"/>
</dbReference>
<protein>
    <submittedName>
        <fullName evidence="3">Zf-HC2 domain-containing protein</fullName>
    </submittedName>
</protein>
<feature type="domain" description="Putative zinc-finger" evidence="2">
    <location>
        <begin position="21"/>
        <end position="55"/>
    </location>
</feature>
<dbReference type="Gene3D" id="1.10.10.1320">
    <property type="entry name" value="Anti-sigma factor, zinc-finger domain"/>
    <property type="match status" value="1"/>
</dbReference>
<dbReference type="InterPro" id="IPR041916">
    <property type="entry name" value="Anti_sigma_zinc_sf"/>
</dbReference>
<dbReference type="OrthoDB" id="115182at2"/>
<dbReference type="AlphaFoldDB" id="A0A372INL0"/>
<evidence type="ECO:0000313" key="3">
    <source>
        <dbReference type="EMBL" id="RFU16468.1"/>
    </source>
</evidence>
<evidence type="ECO:0000259" key="2">
    <source>
        <dbReference type="Pfam" id="PF13490"/>
    </source>
</evidence>
<dbReference type="EMBL" id="QVQT01000004">
    <property type="protein sequence ID" value="RFU16468.1"/>
    <property type="molecule type" value="Genomic_DNA"/>
</dbReference>
<accession>A0A372INL0</accession>
<sequence length="318" mass="34872">MKEQKQPEFRGGSKTPRTLRCEEWEALLVDALDGLLPAQDSAAFEAHSADCRACAELLSRTQQGREWLSWLHATPEVPADLVTKILDKTTGADGVPLLVAAPQPAASHAVAIPLRRSFYETRLLMTVAMAFFSIALTLNLSGVKLSNIRLADLKPSVIQGTVSRQFYGAKEAVVRYYDNLRFVYQVESKVRELRHDAQEQPAASPQPKSDNENTGKPGHSQNRNNGKMPETRQAAPVLPDRGGLQLACLHSATQSSRCIRTNDRTAAVHSLTMGERSEVISVKTRRKTGPLVVIRYDRAGARSGRKHSSAGAPERSLA</sequence>
<dbReference type="InterPro" id="IPR027383">
    <property type="entry name" value="Znf_put"/>
</dbReference>